<comment type="caution">
    <text evidence="3">The sequence shown here is derived from an EMBL/GenBank/DDBJ whole genome shotgun (WGS) entry which is preliminary data.</text>
</comment>
<dbReference type="RefSeq" id="WP_179432482.1">
    <property type="nucleotide sequence ID" value="NZ_BAABLC010000001.1"/>
</dbReference>
<sequence length="137" mass="14859">MSTVFVSLPSSDLERSKAFYAALGCEINSAFTDENAACIVWSDELCFMVLTREFFGTFTDKTLIDPRHQTQMSIGFSRDSRDDVDAIVEKGLAAGGSEPKPAQDNGFMYARDLDDPDGNSLGFMHMDDTVPGPGSAA</sequence>
<dbReference type="InterPro" id="IPR029068">
    <property type="entry name" value="Glyas_Bleomycin-R_OHBP_Dase"/>
</dbReference>
<gene>
    <name evidence="3" type="ORF">BKA02_001340</name>
</gene>
<dbReference type="PANTHER" id="PTHR36503">
    <property type="entry name" value="BLR2520 PROTEIN"/>
    <property type="match status" value="1"/>
</dbReference>
<evidence type="ECO:0000313" key="4">
    <source>
        <dbReference type="Proteomes" id="UP000552045"/>
    </source>
</evidence>
<organism evidence="3 4">
    <name type="scientific">Microbacterium pseudoresistens</name>
    <dbReference type="NCBI Taxonomy" id="640634"/>
    <lineage>
        <taxon>Bacteria</taxon>
        <taxon>Bacillati</taxon>
        <taxon>Actinomycetota</taxon>
        <taxon>Actinomycetes</taxon>
        <taxon>Micrococcales</taxon>
        <taxon>Microbacteriaceae</taxon>
        <taxon>Microbacterium</taxon>
    </lineage>
</organism>
<evidence type="ECO:0000259" key="2">
    <source>
        <dbReference type="Pfam" id="PF22677"/>
    </source>
</evidence>
<keyword evidence="4" id="KW-1185">Reference proteome</keyword>
<feature type="domain" description="Glyoxalase/Bleomycin resistance-like N-terminal" evidence="2">
    <location>
        <begin position="4"/>
        <end position="40"/>
    </location>
</feature>
<feature type="region of interest" description="Disordered" evidence="1">
    <location>
        <begin position="91"/>
        <end position="111"/>
    </location>
</feature>
<dbReference type="AlphaFoldDB" id="A0A7Y9EUP2"/>
<evidence type="ECO:0000256" key="1">
    <source>
        <dbReference type="SAM" id="MobiDB-lite"/>
    </source>
</evidence>
<name>A0A7Y9EUP2_9MICO</name>
<dbReference type="Gene3D" id="3.10.180.10">
    <property type="entry name" value="2,3-Dihydroxybiphenyl 1,2-Dioxygenase, domain 1"/>
    <property type="match status" value="1"/>
</dbReference>
<dbReference type="SUPFAM" id="SSF54593">
    <property type="entry name" value="Glyoxalase/Bleomycin resistance protein/Dihydroxybiphenyl dioxygenase"/>
    <property type="match status" value="1"/>
</dbReference>
<dbReference type="Proteomes" id="UP000552045">
    <property type="component" value="Unassembled WGS sequence"/>
</dbReference>
<dbReference type="Pfam" id="PF22677">
    <property type="entry name" value="Ble-like_N"/>
    <property type="match status" value="1"/>
</dbReference>
<proteinExistence type="predicted"/>
<dbReference type="InterPro" id="IPR053863">
    <property type="entry name" value="Glyoxy/Ble-like_N"/>
</dbReference>
<dbReference type="EMBL" id="JACCBH010000001">
    <property type="protein sequence ID" value="NYD54285.1"/>
    <property type="molecule type" value="Genomic_DNA"/>
</dbReference>
<reference evidence="3 4" key="1">
    <citation type="submission" date="2020-07" db="EMBL/GenBank/DDBJ databases">
        <title>Sequencing the genomes of 1000 actinobacteria strains.</title>
        <authorList>
            <person name="Klenk H.-P."/>
        </authorList>
    </citation>
    <scope>NUCLEOTIDE SEQUENCE [LARGE SCALE GENOMIC DNA]</scope>
    <source>
        <strain evidence="3 4">DSM 22185</strain>
    </source>
</reference>
<dbReference type="PANTHER" id="PTHR36503:SF2">
    <property type="entry name" value="BLR2408 PROTEIN"/>
    <property type="match status" value="1"/>
</dbReference>
<evidence type="ECO:0000313" key="3">
    <source>
        <dbReference type="EMBL" id="NYD54285.1"/>
    </source>
</evidence>
<feature type="region of interest" description="Disordered" evidence="1">
    <location>
        <begin position="118"/>
        <end position="137"/>
    </location>
</feature>
<accession>A0A7Y9EUP2</accession>
<protein>
    <recommendedName>
        <fullName evidence="2">Glyoxalase/Bleomycin resistance-like N-terminal domain-containing protein</fullName>
    </recommendedName>
</protein>